<dbReference type="EMBL" id="JANVFS010000048">
    <property type="protein sequence ID" value="KAJ4465778.1"/>
    <property type="molecule type" value="Genomic_DNA"/>
</dbReference>
<evidence type="ECO:0000313" key="1">
    <source>
        <dbReference type="EMBL" id="KAJ4465778.1"/>
    </source>
</evidence>
<dbReference type="AlphaFoldDB" id="A0A9W9DE39"/>
<name>A0A9W9DE39_9AGAR</name>
<evidence type="ECO:0000313" key="2">
    <source>
        <dbReference type="Proteomes" id="UP001150238"/>
    </source>
</evidence>
<dbReference type="Proteomes" id="UP001150238">
    <property type="component" value="Unassembled WGS sequence"/>
</dbReference>
<organism evidence="1 2">
    <name type="scientific">Lentinula lateritia</name>
    <dbReference type="NCBI Taxonomy" id="40482"/>
    <lineage>
        <taxon>Eukaryota</taxon>
        <taxon>Fungi</taxon>
        <taxon>Dikarya</taxon>
        <taxon>Basidiomycota</taxon>
        <taxon>Agaricomycotina</taxon>
        <taxon>Agaricomycetes</taxon>
        <taxon>Agaricomycetidae</taxon>
        <taxon>Agaricales</taxon>
        <taxon>Marasmiineae</taxon>
        <taxon>Omphalotaceae</taxon>
        <taxon>Lentinula</taxon>
    </lineage>
</organism>
<gene>
    <name evidence="1" type="ORF">C8J55DRAFT_493273</name>
</gene>
<proteinExistence type="predicted"/>
<sequence length="168" mass="19193">MYVALRRRKLQKNLATEKRAWKDGEETETENVPGTQRELISDREGCRVKPVGNLCITDLLRQWMQWAGDGVVPRAALSDFSSKSPENEYYSIKYAFNTRTRAPRNELAGLGGGREGFMSVYSVGIIRPPSYFVTLSFVVRRLAHGICQSNHRALEVLHTEKQRRCTLM</sequence>
<reference evidence="1" key="2">
    <citation type="journal article" date="2023" name="Proc. Natl. Acad. Sci. U.S.A.">
        <title>A global phylogenomic analysis of the shiitake genus Lentinula.</title>
        <authorList>
            <person name="Sierra-Patev S."/>
            <person name="Min B."/>
            <person name="Naranjo-Ortiz M."/>
            <person name="Looney B."/>
            <person name="Konkel Z."/>
            <person name="Slot J.C."/>
            <person name="Sakamoto Y."/>
            <person name="Steenwyk J.L."/>
            <person name="Rokas A."/>
            <person name="Carro J."/>
            <person name="Camarero S."/>
            <person name="Ferreira P."/>
            <person name="Molpeceres G."/>
            <person name="Ruiz-Duenas F.J."/>
            <person name="Serrano A."/>
            <person name="Henrissat B."/>
            <person name="Drula E."/>
            <person name="Hughes K.W."/>
            <person name="Mata J.L."/>
            <person name="Ishikawa N.K."/>
            <person name="Vargas-Isla R."/>
            <person name="Ushijima S."/>
            <person name="Smith C.A."/>
            <person name="Donoghue J."/>
            <person name="Ahrendt S."/>
            <person name="Andreopoulos W."/>
            <person name="He G."/>
            <person name="LaButti K."/>
            <person name="Lipzen A."/>
            <person name="Ng V."/>
            <person name="Riley R."/>
            <person name="Sandor L."/>
            <person name="Barry K."/>
            <person name="Martinez A.T."/>
            <person name="Xiao Y."/>
            <person name="Gibbons J.G."/>
            <person name="Terashima K."/>
            <person name="Grigoriev I.V."/>
            <person name="Hibbett D."/>
        </authorList>
    </citation>
    <scope>NUCLEOTIDE SEQUENCE</scope>
    <source>
        <strain evidence="1">Sp2 HRB7682 ss15</strain>
    </source>
</reference>
<comment type="caution">
    <text evidence="1">The sequence shown here is derived from an EMBL/GenBank/DDBJ whole genome shotgun (WGS) entry which is preliminary data.</text>
</comment>
<protein>
    <submittedName>
        <fullName evidence="1">Uncharacterized protein</fullName>
    </submittedName>
</protein>
<accession>A0A9W9DE39</accession>
<reference evidence="1" key="1">
    <citation type="submission" date="2022-08" db="EMBL/GenBank/DDBJ databases">
        <authorList>
            <consortium name="DOE Joint Genome Institute"/>
            <person name="Min B."/>
            <person name="Riley R."/>
            <person name="Sierra-Patev S."/>
            <person name="Naranjo-Ortiz M."/>
            <person name="Looney B."/>
            <person name="Konkel Z."/>
            <person name="Slot J.C."/>
            <person name="Sakamoto Y."/>
            <person name="Steenwyk J.L."/>
            <person name="Rokas A."/>
            <person name="Carro J."/>
            <person name="Camarero S."/>
            <person name="Ferreira P."/>
            <person name="Molpeceres G."/>
            <person name="Ruiz-Duenas F.J."/>
            <person name="Serrano A."/>
            <person name="Henrissat B."/>
            <person name="Drula E."/>
            <person name="Hughes K.W."/>
            <person name="Mata J.L."/>
            <person name="Ishikawa N.K."/>
            <person name="Vargas-Isla R."/>
            <person name="Ushijima S."/>
            <person name="Smith C.A."/>
            <person name="Ahrendt S."/>
            <person name="Andreopoulos W."/>
            <person name="He G."/>
            <person name="Labutti K."/>
            <person name="Lipzen A."/>
            <person name="Ng V."/>
            <person name="Sandor L."/>
            <person name="Barry K."/>
            <person name="Martinez A.T."/>
            <person name="Xiao Y."/>
            <person name="Gibbons J.G."/>
            <person name="Terashima K."/>
            <person name="Hibbett D.S."/>
            <person name="Grigoriev I.V."/>
        </authorList>
    </citation>
    <scope>NUCLEOTIDE SEQUENCE</scope>
    <source>
        <strain evidence="1">Sp2 HRB7682 ss15</strain>
    </source>
</reference>